<protein>
    <recommendedName>
        <fullName evidence="15">RRN7-type domain-containing protein</fullName>
    </recommendedName>
</protein>
<dbReference type="InterPro" id="IPR048540">
    <property type="entry name" value="Rrn7_cyclin_N"/>
</dbReference>
<dbReference type="EMBL" id="CP144051">
    <property type="protein sequence ID" value="WWD16029.1"/>
    <property type="molecule type" value="Genomic_DNA"/>
</dbReference>
<keyword evidence="6" id="KW-0805">Transcription regulation</keyword>
<keyword evidence="5" id="KW-0862">Zinc</keyword>
<evidence type="ECO:0000256" key="5">
    <source>
        <dbReference type="ARBA" id="ARBA00022833"/>
    </source>
</evidence>
<feature type="compositionally biased region" description="Low complexity" evidence="10">
    <location>
        <begin position="625"/>
        <end position="650"/>
    </location>
</feature>
<dbReference type="GO" id="GO:0008270">
    <property type="term" value="F:zinc ion binding"/>
    <property type="evidence" value="ECO:0007669"/>
    <property type="project" value="UniProtKB-KW"/>
</dbReference>
<evidence type="ECO:0008006" key="15">
    <source>
        <dbReference type="Google" id="ProtNLM"/>
    </source>
</evidence>
<dbReference type="KEGG" id="ksn:43587003"/>
<dbReference type="GO" id="GO:0042790">
    <property type="term" value="P:nucleolar large rRNA transcription by RNA polymerase I"/>
    <property type="evidence" value="ECO:0007669"/>
    <property type="project" value="TreeGrafter"/>
</dbReference>
<evidence type="ECO:0000256" key="6">
    <source>
        <dbReference type="ARBA" id="ARBA00023015"/>
    </source>
</evidence>
<evidence type="ECO:0000256" key="3">
    <source>
        <dbReference type="ARBA" id="ARBA00022723"/>
    </source>
</evidence>
<dbReference type="Pfam" id="PF20644">
    <property type="entry name" value="Rrn7_cyclin_N"/>
    <property type="match status" value="1"/>
</dbReference>
<sequence>MARKCQVCGSRKWRKDKVTGNAVCEEGHVLQDFRSENHVVDGMPTHALTKRRLVRGPRHNKRKEEGRANPEFYHHEEAEYLRLQGLQILLRLQVQALSKLWSLPEAFEMIVRDLWAYQLAISSLPLLPDSSEPPETPSPRLPSSTKLKGNQSDVEMDHKSDERESDSNDSLNNDEKDSEDDDGGTDSELDAEVLERLTDSEKEEQELKEMSPNGQRRHAKWKRRRRLRVSDTIVTLVVGLWILRIPAMYVDLETVINEVKIPYIDFGHTTFLSDEMKRHMNRDVLIGISPLRSPTPSALHRSCKVFARVLYRRYGIHVPEVNVHPIAWRVVSSLATTYAQTLRLLALLDINISLLERDIASFTRRIRSKTRLPGQDSDTDTDQASEEKRETYERTKYYLDIPAPEVSVAAAWMIIMKMAYGLDGMTRSALLTMDPLINMPDGVTWIDELRKRTDRGTLKGSRRGLDKQDFISMDEQDIDAYLFKCESVLLNHRQDIPDANPFTLSTAGSPPVSLIPPNSWHSHHINTQTVTHAPLRQDETNRTLPLMPGEKILSYDSTDITGELEDTFEVVLRAASEVVGWETTDLMGLLEVLERRLERIRMTKGDEEEGWKDARGRSSRLGLNRQGSGSGTRSVVVSREASRSRSGSMARRGRLRASRSFG</sequence>
<evidence type="ECO:0000256" key="2">
    <source>
        <dbReference type="ARBA" id="ARBA00006899"/>
    </source>
</evidence>
<dbReference type="InterPro" id="IPR048538">
    <property type="entry name" value="Rrn7_cyclin_C"/>
</dbReference>
<name>A0AAJ8LFQ2_9TREE</name>
<dbReference type="GO" id="GO:0070860">
    <property type="term" value="C:RNA polymerase I core factor complex"/>
    <property type="evidence" value="ECO:0007669"/>
    <property type="project" value="InterPro"/>
</dbReference>
<evidence type="ECO:0000256" key="1">
    <source>
        <dbReference type="ARBA" id="ARBA00004604"/>
    </source>
</evidence>
<reference evidence="13" key="1">
    <citation type="submission" date="2017-08" db="EMBL/GenBank/DDBJ databases">
        <authorList>
            <person name="Cuomo C."/>
            <person name="Billmyre B."/>
            <person name="Heitman J."/>
        </authorList>
    </citation>
    <scope>NUCLEOTIDE SEQUENCE</scope>
    <source>
        <strain evidence="13">CBS 12478</strain>
    </source>
</reference>
<keyword evidence="4" id="KW-0863">Zinc-finger</keyword>
<feature type="domain" description="Rrn7/TAF1B C-terminal cyclin" evidence="12">
    <location>
        <begin position="294"/>
        <end position="487"/>
    </location>
</feature>
<evidence type="ECO:0000256" key="8">
    <source>
        <dbReference type="ARBA" id="ARBA00023163"/>
    </source>
</evidence>
<feature type="region of interest" description="Disordered" evidence="10">
    <location>
        <begin position="127"/>
        <end position="222"/>
    </location>
</feature>
<evidence type="ECO:0000256" key="7">
    <source>
        <dbReference type="ARBA" id="ARBA00023125"/>
    </source>
</evidence>
<feature type="compositionally biased region" description="Acidic residues" evidence="10">
    <location>
        <begin position="176"/>
        <end position="192"/>
    </location>
</feature>
<dbReference type="Pfam" id="PF20645">
    <property type="entry name" value="Rrn7_cyclin_C"/>
    <property type="match status" value="1"/>
</dbReference>
<evidence type="ECO:0000259" key="11">
    <source>
        <dbReference type="Pfam" id="PF20644"/>
    </source>
</evidence>
<accession>A0AAJ8LFQ2</accession>
<comment type="similarity">
    <text evidence="2">Belongs to the RRN7/TAF1B family.</text>
</comment>
<organism evidence="13 14">
    <name type="scientific">Kwoniella shandongensis</name>
    <dbReference type="NCBI Taxonomy" id="1734106"/>
    <lineage>
        <taxon>Eukaryota</taxon>
        <taxon>Fungi</taxon>
        <taxon>Dikarya</taxon>
        <taxon>Basidiomycota</taxon>
        <taxon>Agaricomycotina</taxon>
        <taxon>Tremellomycetes</taxon>
        <taxon>Tremellales</taxon>
        <taxon>Cryptococcaceae</taxon>
        <taxon>Kwoniella</taxon>
    </lineage>
</organism>
<gene>
    <name evidence="13" type="ORF">CI109_100454</name>
</gene>
<evidence type="ECO:0000313" key="13">
    <source>
        <dbReference type="EMBL" id="WWD16029.1"/>
    </source>
</evidence>
<evidence type="ECO:0000256" key="4">
    <source>
        <dbReference type="ARBA" id="ARBA00022771"/>
    </source>
</evidence>
<reference evidence="13" key="2">
    <citation type="submission" date="2024-01" db="EMBL/GenBank/DDBJ databases">
        <title>Comparative genomics of Cryptococcus and Kwoniella reveals pathogenesis evolution and contrasting modes of karyotype evolution via chromosome fusion or intercentromeric recombination.</title>
        <authorList>
            <person name="Coelho M.A."/>
            <person name="David-Palma M."/>
            <person name="Shea T."/>
            <person name="Bowers K."/>
            <person name="McGinley-Smith S."/>
            <person name="Mohammad A.W."/>
            <person name="Gnirke A."/>
            <person name="Yurkov A.M."/>
            <person name="Nowrousian M."/>
            <person name="Sun S."/>
            <person name="Cuomo C.A."/>
            <person name="Heitman J."/>
        </authorList>
    </citation>
    <scope>NUCLEOTIDE SEQUENCE</scope>
    <source>
        <strain evidence="13">CBS 12478</strain>
    </source>
</reference>
<feature type="compositionally biased region" description="Basic and acidic residues" evidence="10">
    <location>
        <begin position="193"/>
        <end position="209"/>
    </location>
</feature>
<feature type="compositionally biased region" description="Basic and acidic residues" evidence="10">
    <location>
        <begin position="155"/>
        <end position="166"/>
    </location>
</feature>
<comment type="subcellular location">
    <subcellularLocation>
        <location evidence="1">Nucleus</location>
        <location evidence="1">Nucleolus</location>
    </subcellularLocation>
</comment>
<proteinExistence type="inferred from homology"/>
<dbReference type="PANTHER" id="PTHR31576">
    <property type="entry name" value="TATA BOX-BINDING PROTEIN-ASSOCIATED FACTOR RNA POLYMERASE I SUBUNIT B"/>
    <property type="match status" value="1"/>
</dbReference>
<evidence type="ECO:0000256" key="10">
    <source>
        <dbReference type="SAM" id="MobiDB-lite"/>
    </source>
</evidence>
<feature type="compositionally biased region" description="Basic and acidic residues" evidence="10">
    <location>
        <begin position="605"/>
        <end position="616"/>
    </location>
</feature>
<keyword evidence="8" id="KW-0804">Transcription</keyword>
<keyword evidence="9" id="KW-0539">Nucleus</keyword>
<dbReference type="PANTHER" id="PTHR31576:SF2">
    <property type="entry name" value="TATA BOX-BINDING PROTEIN-ASSOCIATED FACTOR RNA POLYMERASE I SUBUNIT B"/>
    <property type="match status" value="1"/>
</dbReference>
<evidence type="ECO:0000256" key="9">
    <source>
        <dbReference type="ARBA" id="ARBA00023242"/>
    </source>
</evidence>
<feature type="compositionally biased region" description="Basic residues" evidence="10">
    <location>
        <begin position="651"/>
        <end position="662"/>
    </location>
</feature>
<dbReference type="InterPro" id="IPR033599">
    <property type="entry name" value="TAF1B/Rrn7"/>
</dbReference>
<dbReference type="GeneID" id="43587003"/>
<feature type="region of interest" description="Disordered" evidence="10">
    <location>
        <begin position="605"/>
        <end position="662"/>
    </location>
</feature>
<dbReference type="GO" id="GO:0001164">
    <property type="term" value="F:RNA polymerase I core promoter sequence-specific DNA binding"/>
    <property type="evidence" value="ECO:0007669"/>
    <property type="project" value="InterPro"/>
</dbReference>
<dbReference type="Proteomes" id="UP000322225">
    <property type="component" value="Chromosome 1"/>
</dbReference>
<keyword evidence="14" id="KW-1185">Reference proteome</keyword>
<dbReference type="RefSeq" id="XP_065822870.1">
    <property type="nucleotide sequence ID" value="XM_065966798.1"/>
</dbReference>
<keyword evidence="7" id="KW-0238">DNA-binding</keyword>
<feature type="domain" description="Rrn7/TAF1B N-terminal cyclin" evidence="11">
    <location>
        <begin position="196"/>
        <end position="264"/>
    </location>
</feature>
<dbReference type="AlphaFoldDB" id="A0AAJ8LFQ2"/>
<keyword evidence="3" id="KW-0479">Metal-binding</keyword>
<evidence type="ECO:0000259" key="12">
    <source>
        <dbReference type="Pfam" id="PF20645"/>
    </source>
</evidence>
<evidence type="ECO:0000313" key="14">
    <source>
        <dbReference type="Proteomes" id="UP000322225"/>
    </source>
</evidence>